<feature type="chain" id="PRO_5045314242" evidence="1">
    <location>
        <begin position="21"/>
        <end position="122"/>
    </location>
</feature>
<keyword evidence="3" id="KW-1185">Reference proteome</keyword>
<feature type="signal peptide" evidence="1">
    <location>
        <begin position="1"/>
        <end position="20"/>
    </location>
</feature>
<protein>
    <submittedName>
        <fullName evidence="2">Uncharacterized protein</fullName>
    </submittedName>
</protein>
<name>A0ABP7B642_9ACTN</name>
<evidence type="ECO:0000313" key="2">
    <source>
        <dbReference type="EMBL" id="GAA3649071.1"/>
    </source>
</evidence>
<keyword evidence="1" id="KW-0732">Signal</keyword>
<sequence length="122" mass="13242">MQRAAQRVSLALAAAGVALASVVPAAADAGRAPTPNDGVCAVLERPYWPPKRLAETCEQCNRFGHEGALSGEWQQWKCSLDPDLNVWELYTWNDACPRCRTYRPGSVLGEPAETDGGLQFNP</sequence>
<organism evidence="2 3">
    <name type="scientific">Nonomuraea antimicrobica</name>
    <dbReference type="NCBI Taxonomy" id="561173"/>
    <lineage>
        <taxon>Bacteria</taxon>
        <taxon>Bacillati</taxon>
        <taxon>Actinomycetota</taxon>
        <taxon>Actinomycetes</taxon>
        <taxon>Streptosporangiales</taxon>
        <taxon>Streptosporangiaceae</taxon>
        <taxon>Nonomuraea</taxon>
    </lineage>
</organism>
<proteinExistence type="predicted"/>
<evidence type="ECO:0000256" key="1">
    <source>
        <dbReference type="SAM" id="SignalP"/>
    </source>
</evidence>
<reference evidence="3" key="1">
    <citation type="journal article" date="2019" name="Int. J. Syst. Evol. Microbiol.">
        <title>The Global Catalogue of Microorganisms (GCM) 10K type strain sequencing project: providing services to taxonomists for standard genome sequencing and annotation.</title>
        <authorList>
            <consortium name="The Broad Institute Genomics Platform"/>
            <consortium name="The Broad Institute Genome Sequencing Center for Infectious Disease"/>
            <person name="Wu L."/>
            <person name="Ma J."/>
        </authorList>
    </citation>
    <scope>NUCLEOTIDE SEQUENCE [LARGE SCALE GENOMIC DNA]</scope>
    <source>
        <strain evidence="3">JCM 16904</strain>
    </source>
</reference>
<accession>A0ABP7B642</accession>
<dbReference type="Proteomes" id="UP001500902">
    <property type="component" value="Unassembled WGS sequence"/>
</dbReference>
<dbReference type="EMBL" id="BAAAZP010000013">
    <property type="protein sequence ID" value="GAA3649071.1"/>
    <property type="molecule type" value="Genomic_DNA"/>
</dbReference>
<evidence type="ECO:0000313" key="3">
    <source>
        <dbReference type="Proteomes" id="UP001500902"/>
    </source>
</evidence>
<comment type="caution">
    <text evidence="2">The sequence shown here is derived from an EMBL/GenBank/DDBJ whole genome shotgun (WGS) entry which is preliminary data.</text>
</comment>
<gene>
    <name evidence="2" type="ORF">GCM10022224_009810</name>
</gene>